<evidence type="ECO:0000313" key="3">
    <source>
        <dbReference type="Proteomes" id="UP000294739"/>
    </source>
</evidence>
<feature type="transmembrane region" description="Helical" evidence="1">
    <location>
        <begin position="6"/>
        <end position="29"/>
    </location>
</feature>
<dbReference type="EMBL" id="SMKZ01000062">
    <property type="protein sequence ID" value="TDD98980.1"/>
    <property type="molecule type" value="Genomic_DNA"/>
</dbReference>
<keyword evidence="1" id="KW-1133">Transmembrane helix</keyword>
<keyword evidence="1" id="KW-0812">Transmembrane</keyword>
<protein>
    <submittedName>
        <fullName evidence="2">Uncharacterized protein</fullName>
    </submittedName>
</protein>
<name>A0A4R5CK38_9ACTN</name>
<dbReference type="AlphaFoldDB" id="A0A4R5CK38"/>
<gene>
    <name evidence="2" type="ORF">E1269_27880</name>
</gene>
<sequence length="77" mass="8766">MTAVVVAMLAIVLVATVVLGVVGLYHHLANSPQMRRRMRRWRYLALVRMDGWRDAAFTALRRMRRGLARRLTSAATS</sequence>
<keyword evidence="1" id="KW-0472">Membrane</keyword>
<reference evidence="2 3" key="1">
    <citation type="submission" date="2019-03" db="EMBL/GenBank/DDBJ databases">
        <title>Draft genome sequences of novel Actinobacteria.</title>
        <authorList>
            <person name="Sahin N."/>
            <person name="Ay H."/>
            <person name="Saygin H."/>
        </authorList>
    </citation>
    <scope>NUCLEOTIDE SEQUENCE [LARGE SCALE GENOMIC DNA]</scope>
    <source>
        <strain evidence="2 3">5K138</strain>
    </source>
</reference>
<proteinExistence type="predicted"/>
<keyword evidence="3" id="KW-1185">Reference proteome</keyword>
<comment type="caution">
    <text evidence="2">The sequence shown here is derived from an EMBL/GenBank/DDBJ whole genome shotgun (WGS) entry which is preliminary data.</text>
</comment>
<evidence type="ECO:0000313" key="2">
    <source>
        <dbReference type="EMBL" id="TDD98980.1"/>
    </source>
</evidence>
<evidence type="ECO:0000256" key="1">
    <source>
        <dbReference type="SAM" id="Phobius"/>
    </source>
</evidence>
<accession>A0A4R5CK38</accession>
<dbReference type="InParanoid" id="A0A4R5CK38"/>
<dbReference type="RefSeq" id="WP_131900786.1">
    <property type="nucleotide sequence ID" value="NZ_SMKZ01000062.1"/>
</dbReference>
<organism evidence="2 3">
    <name type="scientific">Jiangella asiatica</name>
    <dbReference type="NCBI Taxonomy" id="2530372"/>
    <lineage>
        <taxon>Bacteria</taxon>
        <taxon>Bacillati</taxon>
        <taxon>Actinomycetota</taxon>
        <taxon>Actinomycetes</taxon>
        <taxon>Jiangellales</taxon>
        <taxon>Jiangellaceae</taxon>
        <taxon>Jiangella</taxon>
    </lineage>
</organism>
<dbReference type="Proteomes" id="UP000294739">
    <property type="component" value="Unassembled WGS sequence"/>
</dbReference>